<evidence type="ECO:0000256" key="2">
    <source>
        <dbReference type="RuleBase" id="RU000481"/>
    </source>
</evidence>
<dbReference type="InterPro" id="IPR015421">
    <property type="entry name" value="PyrdxlP-dep_Trfase_major"/>
</dbReference>
<dbReference type="InterPro" id="IPR022518">
    <property type="entry name" value="Aspartate_4-decarboxylase"/>
</dbReference>
<dbReference type="InterPro" id="IPR015422">
    <property type="entry name" value="PyrdxlP-dep_Trfase_small"/>
</dbReference>
<comment type="similarity">
    <text evidence="2">Belongs to the class-I pyridoxal-phosphate-dependent aminotransferase family.</text>
</comment>
<comment type="cofactor">
    <cofactor evidence="2">
        <name>pyridoxal 5'-phosphate</name>
        <dbReference type="ChEBI" id="CHEBI:597326"/>
    </cofactor>
</comment>
<evidence type="ECO:0000259" key="3">
    <source>
        <dbReference type="Pfam" id="PF00155"/>
    </source>
</evidence>
<gene>
    <name evidence="4" type="ORF">H9861_02640</name>
</gene>
<dbReference type="Gene3D" id="1.10.20.110">
    <property type="match status" value="1"/>
</dbReference>
<proteinExistence type="inferred from homology"/>
<dbReference type="PANTHER" id="PTHR43795">
    <property type="entry name" value="BIFUNCTIONAL ASPARTATE AMINOTRANSFERASE AND GLUTAMATE/ASPARTATE-PREPHENATE AMINOTRANSFERASE-RELATED"/>
    <property type="match status" value="1"/>
</dbReference>
<dbReference type="GO" id="GO:0008483">
    <property type="term" value="F:transaminase activity"/>
    <property type="evidence" value="ECO:0007669"/>
    <property type="project" value="UniProtKB-KW"/>
</dbReference>
<sequence length="538" mass="61891">MSDVKEEKALEKLGAFEIAFKMLSLAKNNDKQNVFLNAGRGNPNWIQTISRSAFARLIQFGIKESKRTISEKDLAGYTEKDGIHERLETFLNPQENEEDKFLLDSVDYVYSHFNFNKDSFVKEWIDGVLGNNYPVPSRILKYTETVINEYLDSVLYHNNTDSTLKDNTKLFATEGATAAIVYIFNSLKENKLIHPGDKIMINTPIFTPYIEIPELNDYDMDEIDLRSKEKNNWELDPEAIAKLQDPTVKALFLVNPSNPGSVSLDNKALQAIKQAVKKNPNLMIITDDVYGPFTEKFQSVYTVAPFNTLLVYSYSKLFGVTGWRIGVIAANKHNVFDKLISELPEKESKELHARYRHVVLEPEKMEFIDRMVADSRAIGLYHTSGLSTPQQIMLNLFSLAHLLNEEKDGKDRDHYINEAKEIVRKRYDDLHKGLKAKEFNDPSNAEYYSLIDIYELAEQYYDKDFSNWLKNNFEQIDFLLELSKKNGVVLMDGVGFGSKPGILRVSQANLPNEDYAMIARQIQDLMSDYHEKYLIEKK</sequence>
<reference evidence="4" key="1">
    <citation type="journal article" date="2021" name="PeerJ">
        <title>Extensive microbial diversity within the chicken gut microbiome revealed by metagenomics and culture.</title>
        <authorList>
            <person name="Gilroy R."/>
            <person name="Ravi A."/>
            <person name="Getino M."/>
            <person name="Pursley I."/>
            <person name="Horton D.L."/>
            <person name="Alikhan N.F."/>
            <person name="Baker D."/>
            <person name="Gharbi K."/>
            <person name="Hall N."/>
            <person name="Watson M."/>
            <person name="Adriaenssens E.M."/>
            <person name="Foster-Nyarko E."/>
            <person name="Jarju S."/>
            <person name="Secka A."/>
            <person name="Antonio M."/>
            <person name="Oren A."/>
            <person name="Chaudhuri R.R."/>
            <person name="La Ragione R."/>
            <person name="Hildebrand F."/>
            <person name="Pallen M.J."/>
        </authorList>
    </citation>
    <scope>NUCLEOTIDE SEQUENCE</scope>
    <source>
        <strain evidence="4">6627</strain>
    </source>
</reference>
<reference evidence="4" key="2">
    <citation type="submission" date="2021-04" db="EMBL/GenBank/DDBJ databases">
        <authorList>
            <person name="Gilroy R."/>
        </authorList>
    </citation>
    <scope>NUCLEOTIDE SEQUENCE</scope>
    <source>
        <strain evidence="4">6627</strain>
    </source>
</reference>
<dbReference type="GO" id="GO:0006520">
    <property type="term" value="P:amino acid metabolic process"/>
    <property type="evidence" value="ECO:0007669"/>
    <property type="project" value="TreeGrafter"/>
</dbReference>
<evidence type="ECO:0000313" key="4">
    <source>
        <dbReference type="EMBL" id="HIX01632.1"/>
    </source>
</evidence>
<dbReference type="InterPro" id="IPR015424">
    <property type="entry name" value="PyrdxlP-dep_Trfase"/>
</dbReference>
<comment type="caution">
    <text evidence="4">The sequence shown here is derived from an EMBL/GenBank/DDBJ whole genome shotgun (WGS) entry which is preliminary data.</text>
</comment>
<dbReference type="NCBIfam" id="NF006755">
    <property type="entry name" value="PRK09275.1"/>
    <property type="match status" value="1"/>
</dbReference>
<protein>
    <recommendedName>
        <fullName evidence="2">Aminotransferase</fullName>
        <ecNumber evidence="2">2.6.1.-</ecNumber>
    </recommendedName>
</protein>
<dbReference type="InterPro" id="IPR004839">
    <property type="entry name" value="Aminotransferase_I/II_large"/>
</dbReference>
<evidence type="ECO:0000256" key="1">
    <source>
        <dbReference type="ARBA" id="ARBA00022898"/>
    </source>
</evidence>
<dbReference type="InterPro" id="IPR050478">
    <property type="entry name" value="Ethylene_sulfur-biosynth"/>
</dbReference>
<dbReference type="Gene3D" id="3.90.1150.10">
    <property type="entry name" value="Aspartate Aminotransferase, domain 1"/>
    <property type="match status" value="1"/>
</dbReference>
<organism evidence="4 5">
    <name type="scientific">Candidatus Ligilactobacillus excrementigallinarum</name>
    <dbReference type="NCBI Taxonomy" id="2838641"/>
    <lineage>
        <taxon>Bacteria</taxon>
        <taxon>Bacillati</taxon>
        <taxon>Bacillota</taxon>
        <taxon>Bacilli</taxon>
        <taxon>Lactobacillales</taxon>
        <taxon>Lactobacillaceae</taxon>
        <taxon>Ligilactobacillus</taxon>
    </lineage>
</organism>
<name>A0A9D2AAD8_9LACO</name>
<accession>A0A9D2AAD8</accession>
<dbReference type="Pfam" id="PF00155">
    <property type="entry name" value="Aminotran_1_2"/>
    <property type="match status" value="1"/>
</dbReference>
<evidence type="ECO:0000313" key="5">
    <source>
        <dbReference type="Proteomes" id="UP000823963"/>
    </source>
</evidence>
<dbReference type="PANTHER" id="PTHR43795:SF2">
    <property type="entry name" value="BIFUNCTIONAL ASPARTATE AMINOTRANSFERASE AND GLUTAMATE_ASPARTATE-PREPHENATE AMINOTRANSFERASE"/>
    <property type="match status" value="1"/>
</dbReference>
<dbReference type="Gene3D" id="3.40.640.10">
    <property type="entry name" value="Type I PLP-dependent aspartate aminotransferase-like (Major domain)"/>
    <property type="match status" value="1"/>
</dbReference>
<keyword evidence="2 4" id="KW-0032">Aminotransferase</keyword>
<dbReference type="GO" id="GO:0016829">
    <property type="term" value="F:lyase activity"/>
    <property type="evidence" value="ECO:0007669"/>
    <property type="project" value="UniProtKB-KW"/>
</dbReference>
<keyword evidence="4" id="KW-0456">Lyase</keyword>
<dbReference type="CDD" id="cd00609">
    <property type="entry name" value="AAT_like"/>
    <property type="match status" value="1"/>
</dbReference>
<dbReference type="SUPFAM" id="SSF53383">
    <property type="entry name" value="PLP-dependent transferases"/>
    <property type="match status" value="1"/>
</dbReference>
<dbReference type="AlphaFoldDB" id="A0A9D2AAD8"/>
<dbReference type="PROSITE" id="PS00105">
    <property type="entry name" value="AA_TRANSFER_CLASS_1"/>
    <property type="match status" value="1"/>
</dbReference>
<dbReference type="GO" id="GO:0030170">
    <property type="term" value="F:pyridoxal phosphate binding"/>
    <property type="evidence" value="ECO:0007669"/>
    <property type="project" value="InterPro"/>
</dbReference>
<keyword evidence="1" id="KW-0663">Pyridoxal phosphate</keyword>
<feature type="domain" description="Aminotransferase class I/classII large" evidence="3">
    <location>
        <begin position="159"/>
        <end position="522"/>
    </location>
</feature>
<dbReference type="Proteomes" id="UP000823963">
    <property type="component" value="Unassembled WGS sequence"/>
</dbReference>
<dbReference type="EMBL" id="DXFP01000020">
    <property type="protein sequence ID" value="HIX01632.1"/>
    <property type="molecule type" value="Genomic_DNA"/>
</dbReference>
<keyword evidence="2 4" id="KW-0808">Transferase</keyword>
<dbReference type="InterPro" id="IPR004838">
    <property type="entry name" value="NHTrfase_class1_PyrdxlP-BS"/>
</dbReference>
<dbReference type="EC" id="2.6.1.-" evidence="2"/>
<dbReference type="NCBIfam" id="TIGR03801">
    <property type="entry name" value="asp_4_decarbox"/>
    <property type="match status" value="1"/>
</dbReference>